<dbReference type="PANTHER" id="PTHR31393">
    <property type="entry name" value="C5ORF31"/>
    <property type="match status" value="1"/>
</dbReference>
<gene>
    <name evidence="2" type="ORF">LSH36_453g00049</name>
</gene>
<reference evidence="2" key="1">
    <citation type="journal article" date="2023" name="Mol. Biol. Evol.">
        <title>Third-Generation Sequencing Reveals the Adaptive Role of the Epigenome in Three Deep-Sea Polychaetes.</title>
        <authorList>
            <person name="Perez M."/>
            <person name="Aroh O."/>
            <person name="Sun Y."/>
            <person name="Lan Y."/>
            <person name="Juniper S.K."/>
            <person name="Young C.R."/>
            <person name="Angers B."/>
            <person name="Qian P.Y."/>
        </authorList>
    </citation>
    <scope>NUCLEOTIDE SEQUENCE</scope>
    <source>
        <strain evidence="2">P08H-3</strain>
    </source>
</reference>
<feature type="region of interest" description="Disordered" evidence="1">
    <location>
        <begin position="281"/>
        <end position="301"/>
    </location>
</feature>
<name>A0AAD9JAT3_9ANNE</name>
<comment type="caution">
    <text evidence="2">The sequence shown here is derived from an EMBL/GenBank/DDBJ whole genome shotgun (WGS) entry which is preliminary data.</text>
</comment>
<dbReference type="EMBL" id="JAODUP010000453">
    <property type="protein sequence ID" value="KAK2149414.1"/>
    <property type="molecule type" value="Genomic_DNA"/>
</dbReference>
<dbReference type="PANTHER" id="PTHR31393:SF2">
    <property type="entry name" value="CHROMOSOME 7 OPEN READING FRAME 31"/>
    <property type="match status" value="1"/>
</dbReference>
<evidence type="ECO:0000313" key="3">
    <source>
        <dbReference type="Proteomes" id="UP001208570"/>
    </source>
</evidence>
<dbReference type="AlphaFoldDB" id="A0AAD9JAT3"/>
<organism evidence="2 3">
    <name type="scientific">Paralvinella palmiformis</name>
    <dbReference type="NCBI Taxonomy" id="53620"/>
    <lineage>
        <taxon>Eukaryota</taxon>
        <taxon>Metazoa</taxon>
        <taxon>Spiralia</taxon>
        <taxon>Lophotrochozoa</taxon>
        <taxon>Annelida</taxon>
        <taxon>Polychaeta</taxon>
        <taxon>Sedentaria</taxon>
        <taxon>Canalipalpata</taxon>
        <taxon>Terebellida</taxon>
        <taxon>Terebelliformia</taxon>
        <taxon>Alvinellidae</taxon>
        <taxon>Paralvinella</taxon>
    </lineage>
</organism>
<keyword evidence="3" id="KW-1185">Reference proteome</keyword>
<dbReference type="InterPro" id="IPR027886">
    <property type="entry name" value="SPMIP4"/>
</dbReference>
<proteinExistence type="predicted"/>
<dbReference type="Pfam" id="PF15093">
    <property type="entry name" value="SPMIP4-like"/>
    <property type="match status" value="1"/>
</dbReference>
<evidence type="ECO:0000313" key="2">
    <source>
        <dbReference type="EMBL" id="KAK2149414.1"/>
    </source>
</evidence>
<accession>A0AAD9JAT3</accession>
<dbReference type="GO" id="GO:0005813">
    <property type="term" value="C:centrosome"/>
    <property type="evidence" value="ECO:0007669"/>
    <property type="project" value="TreeGrafter"/>
</dbReference>
<feature type="region of interest" description="Disordered" evidence="1">
    <location>
        <begin position="447"/>
        <end position="470"/>
    </location>
</feature>
<protein>
    <submittedName>
        <fullName evidence="2">Uncharacterized protein</fullName>
    </submittedName>
</protein>
<sequence>MTSLDLFPPRPYEPHELPEWGTGKLKAQRGNLWTAQGPTWQYSGRPIEQLYTLTPLKLSNVRLNDQLLPNPQHYDISKVQIQLPFPAEHPYASHIPRTAMFPNFDNPDDPKTGTEAAGQAPKNAHLPANGYDVIVIKKTKGAALRHELQDLPSESLKKPLHWNDHDFDQLLKYPGSEKQTYYPTPVTLLNPNPGDRNDAKCLRGNMVVSSHTADTTKNLERDQWSTTYDRNHTGLGPTNPYQLNNYYEKLGRDDDDDTLRPQTIRTFDPSRPVEGRIARALTPPPPSQTGQFPEHPKDSTYQRRVPGFRKLTEHEREERRLWHGKQYVNLPEGYRENDQQIQTHLQLPVDVQQQAYHAETQATEGDYIEQLAMQQHSDIQQIEATNRWKLLESQKPYYNQQARQRKLDLASSKEQPAAFYEHESRFQRERAGLYNTSYDPYKLQGSMNAEEKSGPRIMDVSDSHKGALDLPTGLNEEMAEIIRYNRTMGNPGSVAQLHSQPSQYETFEPFNEAKALQKAALQPDIKGADLRTQEGELVLKESTYGESYNTNKFLQENSLPTHVRNEPLQLVADEQKNLNHVRLTCTPNPTSGNPLRIPDDVLTGDALPGGNWLSKSYDFGGSRPHTSPDGFATHRYSYSMGNLQTKPTTRVDGLIELPVPLERSRIASRYGVDDQFVSKSTNFLPSGTKFGWKGASNYQSYPSGSATARAPMTDLSFKNGERFHWKPTSGTPRPQTALLDIQDSFVKSEVRKKFHRQFSENGVDLRDNIVRGKRHDFNGMNAQVLRGTTQVD</sequence>
<dbReference type="Proteomes" id="UP001208570">
    <property type="component" value="Unassembled WGS sequence"/>
</dbReference>
<feature type="compositionally biased region" description="Basic and acidic residues" evidence="1">
    <location>
        <begin position="449"/>
        <end position="467"/>
    </location>
</feature>
<evidence type="ECO:0000256" key="1">
    <source>
        <dbReference type="SAM" id="MobiDB-lite"/>
    </source>
</evidence>